<dbReference type="SUPFAM" id="SSF53335">
    <property type="entry name" value="S-adenosyl-L-methionine-dependent methyltransferases"/>
    <property type="match status" value="1"/>
</dbReference>
<keyword evidence="2" id="KW-0808">Transferase</keyword>
<dbReference type="GO" id="GO:0008171">
    <property type="term" value="F:O-methyltransferase activity"/>
    <property type="evidence" value="ECO:0007669"/>
    <property type="project" value="InterPro"/>
</dbReference>
<keyword evidence="7" id="KW-1185">Reference proteome</keyword>
<dbReference type="InterPro" id="IPR036390">
    <property type="entry name" value="WH_DNA-bd_sf"/>
</dbReference>
<dbReference type="InterPro" id="IPR029063">
    <property type="entry name" value="SAM-dependent_MTases_sf"/>
</dbReference>
<keyword evidence="1" id="KW-0489">Methyltransferase</keyword>
<dbReference type="InterPro" id="IPR001077">
    <property type="entry name" value="COMT_C"/>
</dbReference>
<dbReference type="OrthoDB" id="1606438at2759"/>
<evidence type="ECO:0000313" key="6">
    <source>
        <dbReference type="EMBL" id="KEY72036.1"/>
    </source>
</evidence>
<feature type="domain" description="O-methyltransferase dimerisation" evidence="5">
    <location>
        <begin position="86"/>
        <end position="153"/>
    </location>
</feature>
<protein>
    <submittedName>
        <fullName evidence="6">Uncharacterized protein</fullName>
    </submittedName>
</protein>
<feature type="domain" description="O-methyltransferase C-terminal" evidence="4">
    <location>
        <begin position="192"/>
        <end position="395"/>
    </location>
</feature>
<evidence type="ECO:0000259" key="5">
    <source>
        <dbReference type="Pfam" id="PF08100"/>
    </source>
</evidence>
<dbReference type="Proteomes" id="UP000028045">
    <property type="component" value="Unassembled WGS sequence"/>
</dbReference>
<dbReference type="PROSITE" id="PS51683">
    <property type="entry name" value="SAM_OMT_II"/>
    <property type="match status" value="1"/>
</dbReference>
<accession>A0A084B3A7</accession>
<dbReference type="HOGENOM" id="CLU_005533_1_4_1"/>
<evidence type="ECO:0000313" key="7">
    <source>
        <dbReference type="Proteomes" id="UP000028045"/>
    </source>
</evidence>
<dbReference type="PANTHER" id="PTHR43712:SF12">
    <property type="entry name" value="STERIGMATOCYSTIN 8-O-METHYLTRANSFERASE"/>
    <property type="match status" value="1"/>
</dbReference>
<dbReference type="InterPro" id="IPR016461">
    <property type="entry name" value="COMT-like"/>
</dbReference>
<reference evidence="6 7" key="1">
    <citation type="journal article" date="2014" name="BMC Genomics">
        <title>Comparative genome sequencing reveals chemotype-specific gene clusters in the toxigenic black mold Stachybotrys.</title>
        <authorList>
            <person name="Semeiks J."/>
            <person name="Borek D."/>
            <person name="Otwinowski Z."/>
            <person name="Grishin N.V."/>
        </authorList>
    </citation>
    <scope>NUCLEOTIDE SEQUENCE [LARGE SCALE GENOMIC DNA]</scope>
    <source>
        <strain evidence="7">CBS 109288 / IBT 7711</strain>
    </source>
</reference>
<evidence type="ECO:0000259" key="4">
    <source>
        <dbReference type="Pfam" id="PF00891"/>
    </source>
</evidence>
<dbReference type="AlphaFoldDB" id="A0A084B3A7"/>
<evidence type="ECO:0000256" key="2">
    <source>
        <dbReference type="ARBA" id="ARBA00022679"/>
    </source>
</evidence>
<proteinExistence type="predicted"/>
<organism evidence="6 7">
    <name type="scientific">Stachybotrys chartarum (strain CBS 109288 / IBT 7711)</name>
    <name type="common">Toxic black mold</name>
    <name type="synonym">Stilbospora chartarum</name>
    <dbReference type="NCBI Taxonomy" id="1280523"/>
    <lineage>
        <taxon>Eukaryota</taxon>
        <taxon>Fungi</taxon>
        <taxon>Dikarya</taxon>
        <taxon>Ascomycota</taxon>
        <taxon>Pezizomycotina</taxon>
        <taxon>Sordariomycetes</taxon>
        <taxon>Hypocreomycetidae</taxon>
        <taxon>Hypocreales</taxon>
        <taxon>Stachybotryaceae</taxon>
        <taxon>Stachybotrys</taxon>
    </lineage>
</organism>
<dbReference type="SUPFAM" id="SSF46785">
    <property type="entry name" value="Winged helix' DNA-binding domain"/>
    <property type="match status" value="1"/>
</dbReference>
<dbReference type="EMBL" id="KL648097">
    <property type="protein sequence ID" value="KEY72036.1"/>
    <property type="molecule type" value="Genomic_DNA"/>
</dbReference>
<dbReference type="InterPro" id="IPR012967">
    <property type="entry name" value="COMT_dimerisation"/>
</dbReference>
<dbReference type="InterPro" id="IPR036388">
    <property type="entry name" value="WH-like_DNA-bd_sf"/>
</dbReference>
<dbReference type="PANTHER" id="PTHR43712">
    <property type="entry name" value="PUTATIVE (AFU_ORTHOLOGUE AFUA_4G14580)-RELATED"/>
    <property type="match status" value="1"/>
</dbReference>
<dbReference type="GO" id="GO:0032259">
    <property type="term" value="P:methylation"/>
    <property type="evidence" value="ECO:0007669"/>
    <property type="project" value="UniProtKB-KW"/>
</dbReference>
<name>A0A084B3A7_STACB</name>
<evidence type="ECO:0000256" key="1">
    <source>
        <dbReference type="ARBA" id="ARBA00022603"/>
    </source>
</evidence>
<sequence>MAANNVDSPRMVQLAASISEAVAKLQEALQAKGVASPSFDEDAPISLPKETIGLQDAILDATSELYDMLLEPMDLLFQQGAHNNMVCLQTISRHNIAAVVPAGGQASFSEIAAKTGLSTSMVRRILRHAMTLRIFREPKPGMVAHTQTSRWLASPATNAWMSTASEEMWPAAVKLLDAATQHPDSQEANETGFSLANNTSNTIYQVIGTDPSRAIRFATAMKAYAESPGYDMAYVLDHYDWASLGADVKVVDMGGSQGHNAIALATRFPNLDVTVQDMPQVIVGADAGVPAELRKRVHFMPHDFFAAQPVEANVYYCRWIFHNWSDKYATAMLKALVPALKAGSRVLINEICMPEPGEIAHWREKDIRAVDLNMAAIFNSHERTVAQWKELLAGADARFSLQEVVSPPGSALSIIDVRWNA</sequence>
<dbReference type="Gene3D" id="3.40.50.150">
    <property type="entry name" value="Vaccinia Virus protein VP39"/>
    <property type="match status" value="1"/>
</dbReference>
<evidence type="ECO:0000256" key="3">
    <source>
        <dbReference type="ARBA" id="ARBA00022691"/>
    </source>
</evidence>
<dbReference type="Gene3D" id="1.10.10.10">
    <property type="entry name" value="Winged helix-like DNA-binding domain superfamily/Winged helix DNA-binding domain"/>
    <property type="match status" value="1"/>
</dbReference>
<keyword evidence="3" id="KW-0949">S-adenosyl-L-methionine</keyword>
<dbReference type="Pfam" id="PF08100">
    <property type="entry name" value="Dimerisation"/>
    <property type="match status" value="1"/>
</dbReference>
<gene>
    <name evidence="6" type="ORF">S7711_00054</name>
</gene>
<dbReference type="Pfam" id="PF00891">
    <property type="entry name" value="Methyltransf_2"/>
    <property type="match status" value="1"/>
</dbReference>